<dbReference type="PANTHER" id="PTHR46558:SF4">
    <property type="entry name" value="DNA-BIDING PHAGE PROTEIN"/>
    <property type="match status" value="1"/>
</dbReference>
<dbReference type="InterPro" id="IPR010982">
    <property type="entry name" value="Lambda_DNA-bd_dom_sf"/>
</dbReference>
<dbReference type="EMBL" id="KY888882">
    <property type="protein sequence ID" value="ARQ94982.1"/>
    <property type="molecule type" value="Genomic_DNA"/>
</dbReference>
<accession>A0A1X9SFR9</accession>
<sequence>MAKKERTPKRLKKYRMDAGYTTYSLGDKLGVSFSTVSNWEGGLKFPRQEKLMELEDLFKVSYRELFEDLTDAENRELESKRYGLLEKKNRVAEGN</sequence>
<dbReference type="Proteomes" id="UP000222741">
    <property type="component" value="Segment"/>
</dbReference>
<dbReference type="Gene3D" id="1.10.260.40">
    <property type="entry name" value="lambda repressor-like DNA-binding domains"/>
    <property type="match status" value="1"/>
</dbReference>
<evidence type="ECO:0000256" key="1">
    <source>
        <dbReference type="ARBA" id="ARBA00023125"/>
    </source>
</evidence>
<evidence type="ECO:0000313" key="3">
    <source>
        <dbReference type="EMBL" id="ARQ94982.1"/>
    </source>
</evidence>
<keyword evidence="1" id="KW-0238">DNA-binding</keyword>
<reference evidence="4" key="1">
    <citation type="submission" date="2017-04" db="EMBL/GenBank/DDBJ databases">
        <authorList>
            <person name="Abille Z."/>
            <person name="Afsharjavan R."/>
            <person name="Alms C.E."/>
            <person name="Anil A."/>
            <person name="Azuma E.A."/>
            <person name="Boateng D."/>
            <person name="Bowden K.V."/>
            <person name="Bui Q."/>
            <person name="Callaghan K.D."/>
            <person name="Canova P.N."/>
            <person name="Carter A.-G.V."/>
            <person name="Carty B."/>
            <person name="Choudhary A."/>
            <person name="Chugh K."/>
            <person name="Clark C.B."/>
            <person name="Clark J."/>
            <person name="Cortez R."/>
            <person name="Dalwadi R.M."/>
            <person name="Daou G."/>
            <person name="Das M."/>
            <person name="Dasari S."/>
            <person name="Davis E.H."/>
            <person name="Defreitas N."/>
            <person name="Demirji J."/>
            <person name="Endres C."/>
            <person name="Fakhar S."/>
            <person name="Feeley N."/>
            <person name="Flores D.C."/>
            <person name="Fowler A.R."/>
            <person name="George T."/>
            <person name="Greis H.L."/>
            <person name="Groleau D.L."/>
            <person name="Gulati J.K."/>
            <person name="Guzman W."/>
            <person name="Hallworth A.N."/>
            <person name="Hariri A."/>
            <person name="Haya V.N."/>
            <person name="Hoffman A.K."/>
            <person name="Horne B."/>
            <person name="Howard T."/>
            <person name="Iglesia A.J."/>
            <person name="Ijezie O.D."/>
            <person name="Incognito N.A."/>
            <person name="Inen J.A."/>
            <person name="Jaiswal A."/>
            <person name="Jezek R.A."/>
            <person name="Kawa A.C."/>
            <person name="Khan F."/>
            <person name="Khin A.C."/>
            <person name="Knapo J."/>
            <person name="Kong A.S."/>
            <person name="Le B.Q."/>
            <person name="Le Q.M."/>
            <person name="Le T.-H.M."/>
            <person name="Lee M."/>
            <person name="Lockwood J.L."/>
            <person name="Loto-Rojas G.S."/>
            <person name="Mantzavinos A."/>
            <person name="Martinez D.R."/>
            <person name="Meadows A.R."/>
            <person name="Mehr S."/>
            <person name="Mellon M.N."/>
            <person name="Memon S."/>
            <person name="Miller B."/>
            <person name="Min S."/>
            <person name="Mitchell L.M."/>
            <person name="Mohamed I.R."/>
            <person name="Mohammed F.O."/>
            <person name="More S."/>
            <person name="Muntaha S."/>
            <person name="Nadeem I."/>
            <person name="Ndjeumen-Njinguet A.S."/>
            <person name="Ng P."/>
            <person name="Ngu V.E."/>
            <person name="Nguyen B.N."/>
            <person name="OHern C.T."/>
            <person name="Oboh U.S."/>
            <person name="Pagano C.W."/>
            <person name="Panakal P.R."/>
            <person name="Park D.A."/>
            <person name="Parsana D."/>
            <person name="Patel P."/>
            <person name="Patel V.S."/>
            <person name="Patwardhan V.M."/>
            <person name="Pawar S.D."/>
            <person name="Payne V.R."/>
            <person name="Petricel I.M."/>
            <person name="Phillips C."/>
            <person name="Puglisi K.M."/>
            <person name="Ramaprasad G."/>
            <person name="Raza A.S."/>
            <person name="Rivera-Oven A.G."/>
            <person name="Robins E."/>
            <person name="Roeun D.C."/>
            <person name="Rostovtseva N."/>
            <person name="Sadat M."/>
            <person name="Seas A."/>
            <person name="So E.J."/>
            <person name="Sogbesan C."/>
            <person name="Strumsky L.A."/>
            <person name="Sun J.L."/>
            <person name="Sutherland H.J."/>
            <person name="Tchakounte I."/>
            <person name="Tewell J.R."/>
            <person name="Thapa D.J."/>
            <person name="Tkach Y."/>
            <person name="Tran C.D."/>
            <person name="Tran V."/>
            <person name="Vithayathil T."/>
            <person name="Vivekanandan A."/>
            <person name="Wang S.R."/>
            <person name="White E."/>
            <person name="Yang A.L."/>
            <person name="Ye D.T."/>
            <person name="Yirenkyi M."/>
            <person name="Zarb J.S."/>
            <person name="Zhang S."/>
            <person name="Zhou M.T."/>
            <person name="Cao A."/>
            <person name="Nguyen K.M."/>
            <person name="Patel K."/>
            <person name="Patel P."/>
            <person name="Pennington E."/>
            <person name="Sendze O."/>
            <person name="Zahangir S."/>
            <person name="Correa-Mendez M."/>
            <person name="Fabian M.F."/>
            <person name="Liu S."/>
            <person name="Jethmalani Y."/>
            <person name="Nunn R."/>
            <person name="Prakash A."/>
            <person name="Louise T."/>
            <person name="Russell D.A."/>
            <person name="Hatfull G.F."/>
            <person name="Erill I."/>
            <person name="Caruso S.M."/>
        </authorList>
    </citation>
    <scope>NUCLEOTIDE SEQUENCE [LARGE SCALE GENOMIC DNA]</scope>
</reference>
<name>A0A1X9SFR9_9CAUD</name>
<dbReference type="CDD" id="cd00093">
    <property type="entry name" value="HTH_XRE"/>
    <property type="match status" value="1"/>
</dbReference>
<gene>
    <name evidence="3" type="ORF">FLAPJACK_68</name>
</gene>
<dbReference type="InterPro" id="IPR001387">
    <property type="entry name" value="Cro/C1-type_HTH"/>
</dbReference>
<dbReference type="GO" id="GO:0003677">
    <property type="term" value="F:DNA binding"/>
    <property type="evidence" value="ECO:0007669"/>
    <property type="project" value="UniProtKB-KW"/>
</dbReference>
<evidence type="ECO:0000313" key="4">
    <source>
        <dbReference type="Proteomes" id="UP000222741"/>
    </source>
</evidence>
<dbReference type="PANTHER" id="PTHR46558">
    <property type="entry name" value="TRACRIPTIONAL REGULATORY PROTEIN-RELATED-RELATED"/>
    <property type="match status" value="1"/>
</dbReference>
<dbReference type="PROSITE" id="PS50943">
    <property type="entry name" value="HTH_CROC1"/>
    <property type="match status" value="1"/>
</dbReference>
<protein>
    <submittedName>
        <fullName evidence="3">Helix-turn-helix DNA binding domain protein</fullName>
    </submittedName>
</protein>
<dbReference type="SUPFAM" id="SSF47413">
    <property type="entry name" value="lambda repressor-like DNA-binding domains"/>
    <property type="match status" value="1"/>
</dbReference>
<dbReference type="Pfam" id="PF01381">
    <property type="entry name" value="HTH_3"/>
    <property type="match status" value="1"/>
</dbReference>
<proteinExistence type="predicted"/>
<evidence type="ECO:0000259" key="2">
    <source>
        <dbReference type="PROSITE" id="PS50943"/>
    </source>
</evidence>
<organism evidence="3 4">
    <name type="scientific">Bacillus phage Flapjack</name>
    <dbReference type="NCBI Taxonomy" id="1983465"/>
    <lineage>
        <taxon>Viruses</taxon>
        <taxon>Duplodnaviria</taxon>
        <taxon>Heunggongvirae</taxon>
        <taxon>Uroviricota</taxon>
        <taxon>Caudoviricetes</taxon>
        <taxon>Herelleviridae</taxon>
        <taxon>Bastillevirinae</taxon>
        <taxon>Bequatrovirus</taxon>
        <taxon>Bequatrovirus spock</taxon>
    </lineage>
</organism>
<feature type="domain" description="HTH cro/C1-type" evidence="2">
    <location>
        <begin position="11"/>
        <end position="65"/>
    </location>
</feature>
<dbReference type="SMART" id="SM00530">
    <property type="entry name" value="HTH_XRE"/>
    <property type="match status" value="1"/>
</dbReference>